<evidence type="ECO:0000313" key="4">
    <source>
        <dbReference type="Proteomes" id="UP000612855"/>
    </source>
</evidence>
<comment type="caution">
    <text evidence="3">The sequence shown here is derived from an EMBL/GenBank/DDBJ whole genome shotgun (WGS) entry which is preliminary data.</text>
</comment>
<keyword evidence="2" id="KW-1133">Transmembrane helix</keyword>
<keyword evidence="4" id="KW-1185">Reference proteome</keyword>
<dbReference type="PANTHER" id="PTHR30092:SF0">
    <property type="entry name" value="INNER MEMBRANE PROTEIN CRED"/>
    <property type="match status" value="1"/>
</dbReference>
<reference evidence="4" key="1">
    <citation type="journal article" date="2019" name="Int. J. Syst. Evol. Microbiol.">
        <title>The Global Catalogue of Microorganisms (GCM) 10K type strain sequencing project: providing services to taxonomists for standard genome sequencing and annotation.</title>
        <authorList>
            <consortium name="The Broad Institute Genomics Platform"/>
            <consortium name="The Broad Institute Genome Sequencing Center for Infectious Disease"/>
            <person name="Wu L."/>
            <person name="Ma J."/>
        </authorList>
    </citation>
    <scope>NUCLEOTIDE SEQUENCE [LARGE SCALE GENOMIC DNA]</scope>
    <source>
        <strain evidence="4">CGMCC 1.12664</strain>
    </source>
</reference>
<dbReference type="InterPro" id="IPR010364">
    <property type="entry name" value="Uncharacterised_IM_CreD"/>
</dbReference>
<organism evidence="3 4">
    <name type="scientific">Primorskyibacter flagellatus</name>
    <dbReference type="NCBI Taxonomy" id="1387277"/>
    <lineage>
        <taxon>Bacteria</taxon>
        <taxon>Pseudomonadati</taxon>
        <taxon>Pseudomonadota</taxon>
        <taxon>Alphaproteobacteria</taxon>
        <taxon>Rhodobacterales</taxon>
        <taxon>Roseobacteraceae</taxon>
        <taxon>Primorskyibacter</taxon>
    </lineage>
</organism>
<name>A0A917AC65_9RHOB</name>
<gene>
    <name evidence="3" type="ORF">GCM10011360_29810</name>
</gene>
<evidence type="ECO:0000313" key="3">
    <source>
        <dbReference type="EMBL" id="GGE40196.1"/>
    </source>
</evidence>
<dbReference type="EMBL" id="BMFJ01000002">
    <property type="protein sequence ID" value="GGE40196.1"/>
    <property type="molecule type" value="Genomic_DNA"/>
</dbReference>
<feature type="transmembrane region" description="Helical" evidence="2">
    <location>
        <begin position="345"/>
        <end position="364"/>
    </location>
</feature>
<evidence type="ECO:0000256" key="2">
    <source>
        <dbReference type="SAM" id="Phobius"/>
    </source>
</evidence>
<feature type="transmembrane region" description="Helical" evidence="2">
    <location>
        <begin position="422"/>
        <end position="440"/>
    </location>
</feature>
<feature type="transmembrane region" description="Helical" evidence="2">
    <location>
        <begin position="399"/>
        <end position="416"/>
    </location>
</feature>
<dbReference type="GO" id="GO:0005886">
    <property type="term" value="C:plasma membrane"/>
    <property type="evidence" value="ECO:0007669"/>
    <property type="project" value="TreeGrafter"/>
</dbReference>
<dbReference type="RefSeq" id="WP_188478618.1">
    <property type="nucleotide sequence ID" value="NZ_BMFJ01000002.1"/>
</dbReference>
<dbReference type="PIRSF" id="PIRSF004548">
    <property type="entry name" value="CreD"/>
    <property type="match status" value="1"/>
</dbReference>
<proteinExistence type="predicted"/>
<feature type="region of interest" description="Disordered" evidence="1">
    <location>
        <begin position="453"/>
        <end position="475"/>
    </location>
</feature>
<keyword evidence="2" id="KW-0472">Membrane</keyword>
<evidence type="ECO:0000256" key="1">
    <source>
        <dbReference type="SAM" id="MobiDB-lite"/>
    </source>
</evidence>
<dbReference type="AlphaFoldDB" id="A0A917AC65"/>
<accession>A0A917AC65</accession>
<protein>
    <submittedName>
        <fullName evidence="3">Cell envelope integrity protein CreD</fullName>
    </submittedName>
</protein>
<keyword evidence="2" id="KW-0812">Transmembrane</keyword>
<dbReference type="PANTHER" id="PTHR30092">
    <property type="entry name" value="INNER MEMBRANE PROTEIN CRED"/>
    <property type="match status" value="1"/>
</dbReference>
<sequence>MRRGFGMRFLVVGVLILLMFIPLFFVAEVVGGRRTLSNDTVTEIGRTWGGEQSFAGPRLVIPVTEEVIRETLRDKTDPETGAALIDPATGRARTETVRQRVTERRAPIHVYPRTFEATVSSTTELRRRGIFTAPVYRAQIEVDFDFPADTLAALNAGSSVIQWEEAWLEVFVSNSAGLRGDAVLTGPSGEIAMEPSGTPDQPGIRAELGDPRGGGGYHLSLGLNGAGRFLIAPVGRTSRVTMSSDWPDPSFTGAFLPDESEVTETGFTASWTIPHLARSLQQVTREEVSPYALGLMGFGVSLYEPNDFYQKAYRASRYGILYIALTFLTVLLVDRNRATPVHPVQYFLIGLAQSTFVLLMVSYAEQIGFGPAYLIAAGAVTVLLTLFGWIGLGLGKRSLVLGAMLALVYAVLFLILQSQDYALLAGSTLAFVAIAATMFATRNEEWYGPEGTGVFGRKKAEVPAPDGRSPGPAGG</sequence>
<dbReference type="Pfam" id="PF06123">
    <property type="entry name" value="CreD"/>
    <property type="match status" value="1"/>
</dbReference>
<dbReference type="NCBIfam" id="NF008712">
    <property type="entry name" value="PRK11715.1-1"/>
    <property type="match status" value="1"/>
</dbReference>
<dbReference type="Proteomes" id="UP000612855">
    <property type="component" value="Unassembled WGS sequence"/>
</dbReference>
<feature type="transmembrane region" description="Helical" evidence="2">
    <location>
        <begin position="370"/>
        <end position="392"/>
    </location>
</feature>
<feature type="transmembrane region" description="Helical" evidence="2">
    <location>
        <begin position="315"/>
        <end position="333"/>
    </location>
</feature>